<evidence type="ECO:0000313" key="14">
    <source>
        <dbReference type="Proteomes" id="UP000177594"/>
    </source>
</evidence>
<dbReference type="AlphaFoldDB" id="A0A1F8EAJ6"/>
<dbReference type="GO" id="GO:0006508">
    <property type="term" value="P:proteolysis"/>
    <property type="evidence" value="ECO:0007669"/>
    <property type="project" value="UniProtKB-KW"/>
</dbReference>
<evidence type="ECO:0000256" key="5">
    <source>
        <dbReference type="ARBA" id="ARBA00022692"/>
    </source>
</evidence>
<reference evidence="13 14" key="1">
    <citation type="journal article" date="2016" name="Nat. Commun.">
        <title>Thousands of microbial genomes shed light on interconnected biogeochemical processes in an aquifer system.</title>
        <authorList>
            <person name="Anantharaman K."/>
            <person name="Brown C.T."/>
            <person name="Hug L.A."/>
            <person name="Sharon I."/>
            <person name="Castelle C.J."/>
            <person name="Probst A.J."/>
            <person name="Thomas B.C."/>
            <person name="Singh A."/>
            <person name="Wilkins M.J."/>
            <person name="Karaoz U."/>
            <person name="Brodie E.L."/>
            <person name="Williams K.H."/>
            <person name="Hubbard S.S."/>
            <person name="Banfield J.F."/>
        </authorList>
    </citation>
    <scope>NUCLEOTIDE SEQUENCE [LARGE SCALE GENOMIC DNA]</scope>
</reference>
<keyword evidence="7" id="KW-0862">Zinc</keyword>
<dbReference type="GO" id="GO:0004222">
    <property type="term" value="F:metalloendopeptidase activity"/>
    <property type="evidence" value="ECO:0007669"/>
    <property type="project" value="InterPro"/>
</dbReference>
<evidence type="ECO:0000313" key="13">
    <source>
        <dbReference type="EMBL" id="OGM96995.1"/>
    </source>
</evidence>
<dbReference type="SMART" id="SM00228">
    <property type="entry name" value="PDZ"/>
    <property type="match status" value="1"/>
</dbReference>
<keyword evidence="6" id="KW-0378">Hydrolase</keyword>
<sequence length="366" mass="40109">MAVIGVLVLVHEWGHFVVARRAGMRVDEFGFGFPPRLFGIKRGETMYSINLIPFGGFVKIYGEDGDDRDKPRSFGSKPISAKLQVIIAGVAMNFLFAVLLLILGNFFGLRVGLFDQEMIASARDKKIQIVEVVSGSPAEKAGLQVLDEIVGFKEKSGEFFYSDPVIVNILTVEEVQKYTAEHVGQTLTLILRRGSGDDGLVDKEVKTRINPPPGEGSMGIAMALTGVVSYPWYEAIWRGAYDGVIIAYNTVYSYGLLFKTLFADGKLIGEVSGPIGIAGITGQAARVGFSYLMQFVALISINLAVLNIAPFPALDGGRAIFIILEKIRRKPIDKRIEGFVNSFGFALLLALMIYVTIKDITKFFMV</sequence>
<keyword evidence="5 11" id="KW-0812">Transmembrane</keyword>
<comment type="cofactor">
    <cofactor evidence="1">
        <name>Zn(2+)</name>
        <dbReference type="ChEBI" id="CHEBI:29105"/>
    </cofactor>
</comment>
<evidence type="ECO:0000256" key="6">
    <source>
        <dbReference type="ARBA" id="ARBA00022801"/>
    </source>
</evidence>
<dbReference type="Gene3D" id="2.30.42.10">
    <property type="match status" value="1"/>
</dbReference>
<accession>A0A1F8EAJ6</accession>
<dbReference type="SUPFAM" id="SSF50156">
    <property type="entry name" value="PDZ domain-like"/>
    <property type="match status" value="1"/>
</dbReference>
<evidence type="ECO:0000256" key="3">
    <source>
        <dbReference type="ARBA" id="ARBA00007931"/>
    </source>
</evidence>
<feature type="transmembrane region" description="Helical" evidence="11">
    <location>
        <begin position="335"/>
        <end position="357"/>
    </location>
</feature>
<dbReference type="InterPro" id="IPR001478">
    <property type="entry name" value="PDZ"/>
</dbReference>
<keyword evidence="9" id="KW-0482">Metalloprotease</keyword>
<evidence type="ECO:0000256" key="10">
    <source>
        <dbReference type="ARBA" id="ARBA00023136"/>
    </source>
</evidence>
<keyword evidence="8 11" id="KW-1133">Transmembrane helix</keyword>
<evidence type="ECO:0000256" key="11">
    <source>
        <dbReference type="SAM" id="Phobius"/>
    </source>
</evidence>
<evidence type="ECO:0000256" key="1">
    <source>
        <dbReference type="ARBA" id="ARBA00001947"/>
    </source>
</evidence>
<dbReference type="InterPro" id="IPR004387">
    <property type="entry name" value="Pept_M50_Zn"/>
</dbReference>
<dbReference type="PANTHER" id="PTHR42837">
    <property type="entry name" value="REGULATOR OF SIGMA-E PROTEASE RSEP"/>
    <property type="match status" value="1"/>
</dbReference>
<dbReference type="PANTHER" id="PTHR42837:SF2">
    <property type="entry name" value="MEMBRANE METALLOPROTEASE ARASP2, CHLOROPLASTIC-RELATED"/>
    <property type="match status" value="1"/>
</dbReference>
<dbReference type="CDD" id="cd06163">
    <property type="entry name" value="S2P-M50_PDZ_RseP-like"/>
    <property type="match status" value="1"/>
</dbReference>
<gene>
    <name evidence="13" type="ORF">A2817_01920</name>
</gene>
<keyword evidence="4" id="KW-0645">Protease</keyword>
<evidence type="ECO:0000256" key="2">
    <source>
        <dbReference type="ARBA" id="ARBA00004141"/>
    </source>
</evidence>
<evidence type="ECO:0000256" key="8">
    <source>
        <dbReference type="ARBA" id="ARBA00022989"/>
    </source>
</evidence>
<comment type="similarity">
    <text evidence="3">Belongs to the peptidase M50B family.</text>
</comment>
<feature type="transmembrane region" description="Helical" evidence="11">
    <location>
        <begin position="83"/>
        <end position="107"/>
    </location>
</feature>
<dbReference type="InterPro" id="IPR008915">
    <property type="entry name" value="Peptidase_M50"/>
</dbReference>
<dbReference type="Pfam" id="PF02163">
    <property type="entry name" value="Peptidase_M50"/>
    <property type="match status" value="1"/>
</dbReference>
<keyword evidence="10 11" id="KW-0472">Membrane</keyword>
<evidence type="ECO:0000256" key="7">
    <source>
        <dbReference type="ARBA" id="ARBA00022833"/>
    </source>
</evidence>
<evidence type="ECO:0000256" key="9">
    <source>
        <dbReference type="ARBA" id="ARBA00023049"/>
    </source>
</evidence>
<comment type="caution">
    <text evidence="13">The sequence shown here is derived from an EMBL/GenBank/DDBJ whole genome shotgun (WGS) entry which is preliminary data.</text>
</comment>
<protein>
    <recommendedName>
        <fullName evidence="12">PDZ domain-containing protein</fullName>
    </recommendedName>
</protein>
<evidence type="ECO:0000259" key="12">
    <source>
        <dbReference type="SMART" id="SM00228"/>
    </source>
</evidence>
<organism evidence="13 14">
    <name type="scientific">Candidatus Yanofskybacteria bacterium RIFCSPHIGHO2_01_FULL_39_8b</name>
    <dbReference type="NCBI Taxonomy" id="1802659"/>
    <lineage>
        <taxon>Bacteria</taxon>
        <taxon>Candidatus Yanofskyibacteriota</taxon>
    </lineage>
</organism>
<dbReference type="InterPro" id="IPR036034">
    <property type="entry name" value="PDZ_sf"/>
</dbReference>
<dbReference type="GO" id="GO:0016020">
    <property type="term" value="C:membrane"/>
    <property type="evidence" value="ECO:0007669"/>
    <property type="project" value="UniProtKB-SubCell"/>
</dbReference>
<feature type="domain" description="PDZ" evidence="12">
    <location>
        <begin position="105"/>
        <end position="195"/>
    </location>
</feature>
<name>A0A1F8EAJ6_9BACT</name>
<proteinExistence type="inferred from homology"/>
<evidence type="ECO:0000256" key="4">
    <source>
        <dbReference type="ARBA" id="ARBA00022670"/>
    </source>
</evidence>
<comment type="subcellular location">
    <subcellularLocation>
        <location evidence="2">Membrane</location>
        <topology evidence="2">Multi-pass membrane protein</topology>
    </subcellularLocation>
</comment>
<dbReference type="EMBL" id="MGIZ01000063">
    <property type="protein sequence ID" value="OGM96995.1"/>
    <property type="molecule type" value="Genomic_DNA"/>
</dbReference>
<dbReference type="Proteomes" id="UP000177594">
    <property type="component" value="Unassembled WGS sequence"/>
</dbReference>